<dbReference type="Proteomes" id="UP000604046">
    <property type="component" value="Unassembled WGS sequence"/>
</dbReference>
<evidence type="ECO:0000313" key="2">
    <source>
        <dbReference type="EMBL" id="CAE7553430.1"/>
    </source>
</evidence>
<feature type="region of interest" description="Disordered" evidence="1">
    <location>
        <begin position="266"/>
        <end position="293"/>
    </location>
</feature>
<keyword evidence="3" id="KW-1185">Reference proteome</keyword>
<reference evidence="2" key="1">
    <citation type="submission" date="2021-02" db="EMBL/GenBank/DDBJ databases">
        <authorList>
            <person name="Dougan E. K."/>
            <person name="Rhodes N."/>
            <person name="Thang M."/>
            <person name="Chan C."/>
        </authorList>
    </citation>
    <scope>NUCLEOTIDE SEQUENCE</scope>
</reference>
<feature type="region of interest" description="Disordered" evidence="1">
    <location>
        <begin position="1"/>
        <end position="44"/>
    </location>
</feature>
<evidence type="ECO:0000256" key="1">
    <source>
        <dbReference type="SAM" id="MobiDB-lite"/>
    </source>
</evidence>
<feature type="compositionally biased region" description="Basic and acidic residues" evidence="1">
    <location>
        <begin position="116"/>
        <end position="138"/>
    </location>
</feature>
<feature type="compositionally biased region" description="Polar residues" evidence="1">
    <location>
        <begin position="266"/>
        <end position="280"/>
    </location>
</feature>
<dbReference type="EMBL" id="CAJNDS010002637">
    <property type="protein sequence ID" value="CAE7553430.1"/>
    <property type="molecule type" value="Genomic_DNA"/>
</dbReference>
<evidence type="ECO:0000313" key="3">
    <source>
        <dbReference type="Proteomes" id="UP000604046"/>
    </source>
</evidence>
<protein>
    <submittedName>
        <fullName evidence="2">Uncharacterized protein</fullName>
    </submittedName>
</protein>
<feature type="region of interest" description="Disordered" evidence="1">
    <location>
        <begin position="458"/>
        <end position="477"/>
    </location>
</feature>
<accession>A0A812TX84</accession>
<dbReference type="OrthoDB" id="426152at2759"/>
<feature type="region of interest" description="Disordered" evidence="1">
    <location>
        <begin position="109"/>
        <end position="140"/>
    </location>
</feature>
<dbReference type="AlphaFoldDB" id="A0A812TX84"/>
<feature type="compositionally biased region" description="Basic and acidic residues" evidence="1">
    <location>
        <begin position="1"/>
        <end position="16"/>
    </location>
</feature>
<gene>
    <name evidence="2" type="ORF">SNAT2548_LOCUS31084</name>
</gene>
<proteinExistence type="predicted"/>
<organism evidence="2 3">
    <name type="scientific">Symbiodinium natans</name>
    <dbReference type="NCBI Taxonomy" id="878477"/>
    <lineage>
        <taxon>Eukaryota</taxon>
        <taxon>Sar</taxon>
        <taxon>Alveolata</taxon>
        <taxon>Dinophyceae</taxon>
        <taxon>Suessiales</taxon>
        <taxon>Symbiodiniaceae</taxon>
        <taxon>Symbiodinium</taxon>
    </lineage>
</organism>
<name>A0A812TX84_9DINO</name>
<feature type="compositionally biased region" description="Basic and acidic residues" evidence="1">
    <location>
        <begin position="29"/>
        <end position="44"/>
    </location>
</feature>
<comment type="caution">
    <text evidence="2">The sequence shown here is derived from an EMBL/GenBank/DDBJ whole genome shotgun (WGS) entry which is preliminary data.</text>
</comment>
<sequence length="704" mass="77070">MSLPKEDDYHTMELSRRSIQISDLQEELDGGRERQRQAEDRSATLERQIEKLKVEISIRKSKTQEMDDQVAADEAACLKNQGLLQAASEAAQADLLRLQAELAEAEAAVEQSEAQAEARKAADAAEEEERRREAEEAKQASQLAAAQEAAQASQADVDKVQAELRDLEVTLDMEKKSTKELKESLVEAEERRDAARVECDRLARVLEALGSKGELQLLREALTSKIEAQQRHTQDLRSLRAKAGFERANKEAALNESRRILSQTPCQLDDTSSRLGTSSLAEARRQAETSRTKRLEMEAEAKQLDKEVSDLQGSFKLDLEQEHYESLKKGSNHAIRELTSFHHGMKSLHPDSFEFRPSSGVALSHRSYAVMRRTYASEISAEAGQAGAAAATEYGAGGSGHAKAEMQQKDRQKIGTGAIRANCSGVAPCLPYDLTDEPIRPRLSSHVGLAVKSKATAQKAADQASQPVGDPLTGEDEDLQTAYSDEDARQWSKMLPCELHLAGTTIQALLDHYAEDSDSEVSGLLGHSLGSHSLSALLLQFRGELSKACKVKEDHILMNSIYGRFLRPGSSVSAMLKSRSSIGPLESTGTSLVSSSVPYKERLGEEVVVRFFVVPEKDGDDFTKVVNSLRDSLASNKSSLLSGKLSDVVRHSSLTIGYQAGRRNSRIGTRTHGEIWTHGRVLEFTSNIGMPAHGGNVAACLVNR</sequence>
<feature type="compositionally biased region" description="Basic and acidic residues" evidence="1">
    <location>
        <begin position="282"/>
        <end position="293"/>
    </location>
</feature>